<reference evidence="7 8" key="1">
    <citation type="submission" date="2022-03" db="EMBL/GenBank/DDBJ databases">
        <authorList>
            <person name="Nunn A."/>
            <person name="Chopra R."/>
            <person name="Nunn A."/>
            <person name="Contreras Garrido A."/>
        </authorList>
    </citation>
    <scope>NUCLEOTIDE SEQUENCE [LARGE SCALE GENOMIC DNA]</scope>
</reference>
<evidence type="ECO:0000256" key="2">
    <source>
        <dbReference type="ARBA" id="ARBA00022771"/>
    </source>
</evidence>
<evidence type="ECO:0000313" key="8">
    <source>
        <dbReference type="Proteomes" id="UP000836841"/>
    </source>
</evidence>
<dbReference type="GO" id="GO:0008270">
    <property type="term" value="F:zinc ion binding"/>
    <property type="evidence" value="ECO:0007669"/>
    <property type="project" value="UniProtKB-KW"/>
</dbReference>
<keyword evidence="1" id="KW-0479">Metal-binding</keyword>
<evidence type="ECO:0000256" key="4">
    <source>
        <dbReference type="PROSITE-ProRule" id="PRU00470"/>
    </source>
</evidence>
<evidence type="ECO:0000256" key="5">
    <source>
        <dbReference type="SAM" id="MobiDB-lite"/>
    </source>
</evidence>
<evidence type="ECO:0000313" key="7">
    <source>
        <dbReference type="EMBL" id="CAH2056834.1"/>
    </source>
</evidence>
<dbReference type="EMBL" id="CAJVSB020000592">
    <property type="protein sequence ID" value="CAH2056834.1"/>
    <property type="molecule type" value="Genomic_DNA"/>
</dbReference>
<feature type="region of interest" description="Disordered" evidence="5">
    <location>
        <begin position="47"/>
        <end position="70"/>
    </location>
</feature>
<feature type="domain" description="SBP-type" evidence="6">
    <location>
        <begin position="83"/>
        <end position="146"/>
    </location>
</feature>
<dbReference type="InterPro" id="IPR004333">
    <property type="entry name" value="SBP_dom"/>
</dbReference>
<dbReference type="InterPro" id="IPR036893">
    <property type="entry name" value="SBP_sf"/>
</dbReference>
<organism evidence="7 8">
    <name type="scientific">Thlaspi arvense</name>
    <name type="common">Field penny-cress</name>
    <dbReference type="NCBI Taxonomy" id="13288"/>
    <lineage>
        <taxon>Eukaryota</taxon>
        <taxon>Viridiplantae</taxon>
        <taxon>Streptophyta</taxon>
        <taxon>Embryophyta</taxon>
        <taxon>Tracheophyta</taxon>
        <taxon>Spermatophyta</taxon>
        <taxon>Magnoliopsida</taxon>
        <taxon>eudicotyledons</taxon>
        <taxon>Gunneridae</taxon>
        <taxon>Pentapetalae</taxon>
        <taxon>rosids</taxon>
        <taxon>malvids</taxon>
        <taxon>Brassicales</taxon>
        <taxon>Brassicaceae</taxon>
        <taxon>Thlaspideae</taxon>
        <taxon>Thlaspi</taxon>
    </lineage>
</organism>
<protein>
    <recommendedName>
        <fullName evidence="6">SBP-type domain-containing protein</fullName>
    </recommendedName>
</protein>
<evidence type="ECO:0000259" key="6">
    <source>
        <dbReference type="PROSITE" id="PS51141"/>
    </source>
</evidence>
<sequence>MDWTLRKTTSSSWDIPEFEQENSLGGEQIKVDFSVDLKLGHVVNAGDSKSRDNLAAPGVPKKALMPPVGPSKRARAVDGGVNVAYCVVDGCNADLSGCREYHRRHKVCEMHSKAPEVTIGGLKQRFCQQCSRYSLTFPPCPAQKAC</sequence>
<dbReference type="PROSITE" id="PS51141">
    <property type="entry name" value="ZF_SBP"/>
    <property type="match status" value="1"/>
</dbReference>
<keyword evidence="8" id="KW-1185">Reference proteome</keyword>
<proteinExistence type="predicted"/>
<dbReference type="InterPro" id="IPR044817">
    <property type="entry name" value="SBP-like"/>
</dbReference>
<dbReference type="Pfam" id="PF03110">
    <property type="entry name" value="SBP"/>
    <property type="match status" value="1"/>
</dbReference>
<dbReference type="GO" id="GO:0003677">
    <property type="term" value="F:DNA binding"/>
    <property type="evidence" value="ECO:0007669"/>
    <property type="project" value="InterPro"/>
</dbReference>
<dbReference type="Gene3D" id="4.10.1100.10">
    <property type="entry name" value="Transcription factor, SBP-box domain"/>
    <property type="match status" value="1"/>
</dbReference>
<dbReference type="GO" id="GO:0005634">
    <property type="term" value="C:nucleus"/>
    <property type="evidence" value="ECO:0007669"/>
    <property type="project" value="InterPro"/>
</dbReference>
<dbReference type="PANTHER" id="PTHR31251:SF207">
    <property type="entry name" value="SQUAMOSA PROMOTER-BINDING-LIKE PROTEIN 13A-RELATED"/>
    <property type="match status" value="1"/>
</dbReference>
<keyword evidence="3" id="KW-0862">Zinc</keyword>
<gene>
    <name evidence="7" type="ORF">TAV2_LOCUS12027</name>
</gene>
<dbReference type="Proteomes" id="UP000836841">
    <property type="component" value="Unassembled WGS sequence"/>
</dbReference>
<evidence type="ECO:0000256" key="1">
    <source>
        <dbReference type="ARBA" id="ARBA00022723"/>
    </source>
</evidence>
<dbReference type="AlphaFoldDB" id="A0AAU9S0F7"/>
<keyword evidence="2 4" id="KW-0863">Zinc-finger</keyword>
<evidence type="ECO:0000256" key="3">
    <source>
        <dbReference type="ARBA" id="ARBA00022833"/>
    </source>
</evidence>
<name>A0AAU9S0F7_THLAR</name>
<comment type="caution">
    <text evidence="7">The sequence shown here is derived from an EMBL/GenBank/DDBJ whole genome shotgun (WGS) entry which is preliminary data.</text>
</comment>
<dbReference type="PANTHER" id="PTHR31251">
    <property type="entry name" value="SQUAMOSA PROMOTER-BINDING-LIKE PROTEIN 4"/>
    <property type="match status" value="1"/>
</dbReference>
<dbReference type="SUPFAM" id="SSF103612">
    <property type="entry name" value="SBT domain"/>
    <property type="match status" value="1"/>
</dbReference>
<accession>A0AAU9S0F7</accession>